<sequence length="24" mass="2540">MSDAINQLPPSSASESSNLTSQFK</sequence>
<feature type="non-terminal residue" evidence="2">
    <location>
        <position position="24"/>
    </location>
</feature>
<comment type="caution">
    <text evidence="2">The sequence shown here is derived from an EMBL/GenBank/DDBJ whole genome shotgun (WGS) entry which is preliminary data.</text>
</comment>
<feature type="region of interest" description="Disordered" evidence="1">
    <location>
        <begin position="1"/>
        <end position="24"/>
    </location>
</feature>
<proteinExistence type="predicted"/>
<dbReference type="EMBL" id="AWWV01012343">
    <property type="protein sequence ID" value="OMO67848.1"/>
    <property type="molecule type" value="Genomic_DNA"/>
</dbReference>
<gene>
    <name evidence="2" type="ORF">CCACVL1_20268</name>
</gene>
<evidence type="ECO:0000256" key="1">
    <source>
        <dbReference type="SAM" id="MobiDB-lite"/>
    </source>
</evidence>
<name>A0A1R3HBY8_COCAP</name>
<protein>
    <submittedName>
        <fullName evidence="2">Uncharacterized protein</fullName>
    </submittedName>
</protein>
<dbReference type="AlphaFoldDB" id="A0A1R3HBY8"/>
<organism evidence="2 3">
    <name type="scientific">Corchorus capsularis</name>
    <name type="common">Jute</name>
    <dbReference type="NCBI Taxonomy" id="210143"/>
    <lineage>
        <taxon>Eukaryota</taxon>
        <taxon>Viridiplantae</taxon>
        <taxon>Streptophyta</taxon>
        <taxon>Embryophyta</taxon>
        <taxon>Tracheophyta</taxon>
        <taxon>Spermatophyta</taxon>
        <taxon>Magnoliopsida</taxon>
        <taxon>eudicotyledons</taxon>
        <taxon>Gunneridae</taxon>
        <taxon>Pentapetalae</taxon>
        <taxon>rosids</taxon>
        <taxon>malvids</taxon>
        <taxon>Malvales</taxon>
        <taxon>Malvaceae</taxon>
        <taxon>Grewioideae</taxon>
        <taxon>Apeibeae</taxon>
        <taxon>Corchorus</taxon>
    </lineage>
</organism>
<reference evidence="2 3" key="1">
    <citation type="submission" date="2013-09" db="EMBL/GenBank/DDBJ databases">
        <title>Corchorus capsularis genome sequencing.</title>
        <authorList>
            <person name="Alam M."/>
            <person name="Haque M.S."/>
            <person name="Islam M.S."/>
            <person name="Emdad E.M."/>
            <person name="Islam M.M."/>
            <person name="Ahmed B."/>
            <person name="Halim A."/>
            <person name="Hossen Q.M.M."/>
            <person name="Hossain M.Z."/>
            <person name="Ahmed R."/>
            <person name="Khan M.M."/>
            <person name="Islam R."/>
            <person name="Rashid M.M."/>
            <person name="Khan S.A."/>
            <person name="Rahman M.S."/>
            <person name="Alam M."/>
        </authorList>
    </citation>
    <scope>NUCLEOTIDE SEQUENCE [LARGE SCALE GENOMIC DNA]</scope>
    <source>
        <strain evidence="3">cv. CVL-1</strain>
        <tissue evidence="2">Whole seedling</tissue>
    </source>
</reference>
<dbReference type="Proteomes" id="UP000188268">
    <property type="component" value="Unassembled WGS sequence"/>
</dbReference>
<accession>A0A1R3HBY8</accession>
<dbReference type="Gramene" id="OMO67848">
    <property type="protein sequence ID" value="OMO67848"/>
    <property type="gene ID" value="CCACVL1_20268"/>
</dbReference>
<evidence type="ECO:0000313" key="2">
    <source>
        <dbReference type="EMBL" id="OMO67848.1"/>
    </source>
</evidence>
<evidence type="ECO:0000313" key="3">
    <source>
        <dbReference type="Proteomes" id="UP000188268"/>
    </source>
</evidence>
<keyword evidence="3" id="KW-1185">Reference proteome</keyword>